<organism evidence="2 3">
    <name type="scientific">Dryococelus australis</name>
    <dbReference type="NCBI Taxonomy" id="614101"/>
    <lineage>
        <taxon>Eukaryota</taxon>
        <taxon>Metazoa</taxon>
        <taxon>Ecdysozoa</taxon>
        <taxon>Arthropoda</taxon>
        <taxon>Hexapoda</taxon>
        <taxon>Insecta</taxon>
        <taxon>Pterygota</taxon>
        <taxon>Neoptera</taxon>
        <taxon>Polyneoptera</taxon>
        <taxon>Phasmatodea</taxon>
        <taxon>Verophasmatodea</taxon>
        <taxon>Anareolatae</taxon>
        <taxon>Phasmatidae</taxon>
        <taxon>Eurycanthinae</taxon>
        <taxon>Dryococelus</taxon>
    </lineage>
</organism>
<dbReference type="EMBL" id="JARBHB010000014">
    <property type="protein sequence ID" value="KAJ8869319.1"/>
    <property type="molecule type" value="Genomic_DNA"/>
</dbReference>
<gene>
    <name evidence="2" type="ORF">PR048_030894</name>
</gene>
<comment type="caution">
    <text evidence="2">The sequence shown here is derived from an EMBL/GenBank/DDBJ whole genome shotgun (WGS) entry which is preliminary data.</text>
</comment>
<evidence type="ECO:0000313" key="3">
    <source>
        <dbReference type="Proteomes" id="UP001159363"/>
    </source>
</evidence>
<protein>
    <submittedName>
        <fullName evidence="2">Uncharacterized protein</fullName>
    </submittedName>
</protein>
<name>A0ABQ9GA60_9NEOP</name>
<proteinExistence type="predicted"/>
<reference evidence="2 3" key="1">
    <citation type="submission" date="2023-02" db="EMBL/GenBank/DDBJ databases">
        <title>LHISI_Scaffold_Assembly.</title>
        <authorList>
            <person name="Stuart O.P."/>
            <person name="Cleave R."/>
            <person name="Magrath M.J.L."/>
            <person name="Mikheyev A.S."/>
        </authorList>
    </citation>
    <scope>NUCLEOTIDE SEQUENCE [LARGE SCALE GENOMIC DNA]</scope>
    <source>
        <strain evidence="2">Daus_M_001</strain>
        <tissue evidence="2">Leg muscle</tissue>
    </source>
</reference>
<keyword evidence="3" id="KW-1185">Reference proteome</keyword>
<accession>A0ABQ9GA60</accession>
<sequence length="281" mass="31912">MVTNWCGKYYALEWRESILLIYVHLMNSRTVNTKLNKIHLECNSERCPHVDVYDSHDNGYGAHDEGYGAHDDSNDEGYDAHYDAHYDGYDAHYDSNDEGYGAHDNSSDSHVDYNETDNYYNSYHNKNCNNTTYNQKTCTTTAICTKLDIGSSSGGIHFLSDDSRNEHCHACYIQFTGCGLQFTKNSAWSSISGGRCASRRPEGTTQHLSHQGPPRKQRDVQHRFQVASCFRHFKFQVCSGNQLLIIEAILEYGKILEKTNRKVAQTVTISMCKAKIYPVGN</sequence>
<evidence type="ECO:0000313" key="2">
    <source>
        <dbReference type="EMBL" id="KAJ8869319.1"/>
    </source>
</evidence>
<feature type="region of interest" description="Disordered" evidence="1">
    <location>
        <begin position="198"/>
        <end position="218"/>
    </location>
</feature>
<dbReference type="Proteomes" id="UP001159363">
    <property type="component" value="Chromosome 13"/>
</dbReference>
<evidence type="ECO:0000256" key="1">
    <source>
        <dbReference type="SAM" id="MobiDB-lite"/>
    </source>
</evidence>